<reference evidence="1" key="1">
    <citation type="journal article" date="2019" name="bioRxiv">
        <title>The Genome of the Zebra Mussel, Dreissena polymorpha: A Resource for Invasive Species Research.</title>
        <authorList>
            <person name="McCartney M.A."/>
            <person name="Auch B."/>
            <person name="Kono T."/>
            <person name="Mallez S."/>
            <person name="Zhang Y."/>
            <person name="Obille A."/>
            <person name="Becker A."/>
            <person name="Abrahante J.E."/>
            <person name="Garbe J."/>
            <person name="Badalamenti J.P."/>
            <person name="Herman A."/>
            <person name="Mangelson H."/>
            <person name="Liachko I."/>
            <person name="Sullivan S."/>
            <person name="Sone E.D."/>
            <person name="Koren S."/>
            <person name="Silverstein K.A.T."/>
            <person name="Beckman K.B."/>
            <person name="Gohl D.M."/>
        </authorList>
    </citation>
    <scope>NUCLEOTIDE SEQUENCE</scope>
    <source>
        <strain evidence="1">Duluth1</strain>
        <tissue evidence="1">Whole animal</tissue>
    </source>
</reference>
<proteinExistence type="predicted"/>
<evidence type="ECO:0000313" key="1">
    <source>
        <dbReference type="EMBL" id="KAH3881490.1"/>
    </source>
</evidence>
<gene>
    <name evidence="1" type="ORF">DPMN_005416</name>
</gene>
<dbReference type="Proteomes" id="UP000828390">
    <property type="component" value="Unassembled WGS sequence"/>
</dbReference>
<evidence type="ECO:0000313" key="2">
    <source>
        <dbReference type="Proteomes" id="UP000828390"/>
    </source>
</evidence>
<keyword evidence="2" id="KW-1185">Reference proteome</keyword>
<reference evidence="1" key="2">
    <citation type="submission" date="2020-11" db="EMBL/GenBank/DDBJ databases">
        <authorList>
            <person name="McCartney M.A."/>
            <person name="Auch B."/>
            <person name="Kono T."/>
            <person name="Mallez S."/>
            <person name="Becker A."/>
            <person name="Gohl D.M."/>
            <person name="Silverstein K.A.T."/>
            <person name="Koren S."/>
            <person name="Bechman K.B."/>
            <person name="Herman A."/>
            <person name="Abrahante J.E."/>
            <person name="Garbe J."/>
        </authorList>
    </citation>
    <scope>NUCLEOTIDE SEQUENCE</scope>
    <source>
        <strain evidence="1">Duluth1</strain>
        <tissue evidence="1">Whole animal</tissue>
    </source>
</reference>
<dbReference type="AlphaFoldDB" id="A0A9D4RWG9"/>
<accession>A0A9D4RWG9</accession>
<organism evidence="1 2">
    <name type="scientific">Dreissena polymorpha</name>
    <name type="common">Zebra mussel</name>
    <name type="synonym">Mytilus polymorpha</name>
    <dbReference type="NCBI Taxonomy" id="45954"/>
    <lineage>
        <taxon>Eukaryota</taxon>
        <taxon>Metazoa</taxon>
        <taxon>Spiralia</taxon>
        <taxon>Lophotrochozoa</taxon>
        <taxon>Mollusca</taxon>
        <taxon>Bivalvia</taxon>
        <taxon>Autobranchia</taxon>
        <taxon>Heteroconchia</taxon>
        <taxon>Euheterodonta</taxon>
        <taxon>Imparidentia</taxon>
        <taxon>Neoheterodontei</taxon>
        <taxon>Myida</taxon>
        <taxon>Dreissenoidea</taxon>
        <taxon>Dreissenidae</taxon>
        <taxon>Dreissena</taxon>
    </lineage>
</organism>
<name>A0A9D4RWG9_DREPO</name>
<protein>
    <submittedName>
        <fullName evidence="1">Uncharacterized protein</fullName>
    </submittedName>
</protein>
<sequence>MSTYKLVNTPTAVHSSSAVQKGSVLSFQGSSAISVGRDSGQDRQTNSRDQYNTSTLLKAWGLNNNNNFLTQQPIFKLDLDIIYIQFLTKFGEDRMKFLGQTDRPTDRPTNNGGITIHECCYAIFILLLTETGQANSCHHI</sequence>
<comment type="caution">
    <text evidence="1">The sequence shown here is derived from an EMBL/GenBank/DDBJ whole genome shotgun (WGS) entry which is preliminary data.</text>
</comment>
<dbReference type="EMBL" id="JAIWYP010000001">
    <property type="protein sequence ID" value="KAH3881490.1"/>
    <property type="molecule type" value="Genomic_DNA"/>
</dbReference>